<gene>
    <name evidence="7" type="ORF">BST44_23385</name>
</gene>
<feature type="domain" description="Core-binding (CB)" evidence="6">
    <location>
        <begin position="17"/>
        <end position="105"/>
    </location>
</feature>
<protein>
    <submittedName>
        <fullName evidence="7">Recombinase</fullName>
    </submittedName>
</protein>
<dbReference type="InterPro" id="IPR010998">
    <property type="entry name" value="Integrase_recombinase_N"/>
</dbReference>
<accession>A0A1X0K5Z6</accession>
<dbReference type="InterPro" id="IPR050090">
    <property type="entry name" value="Tyrosine_recombinase_XerCD"/>
</dbReference>
<feature type="domain" description="Tyr recombinase" evidence="5">
    <location>
        <begin position="126"/>
        <end position="335"/>
    </location>
</feature>
<dbReference type="InterPro" id="IPR002104">
    <property type="entry name" value="Integrase_catalytic"/>
</dbReference>
<dbReference type="GO" id="GO:0015074">
    <property type="term" value="P:DNA integration"/>
    <property type="evidence" value="ECO:0007669"/>
    <property type="project" value="InterPro"/>
</dbReference>
<dbReference type="PROSITE" id="PS51898">
    <property type="entry name" value="TYR_RECOMBINASE"/>
    <property type="match status" value="1"/>
</dbReference>
<evidence type="ECO:0000256" key="2">
    <source>
        <dbReference type="ARBA" id="ARBA00023125"/>
    </source>
</evidence>
<dbReference type="InterPro" id="IPR011010">
    <property type="entry name" value="DNA_brk_join_enz"/>
</dbReference>
<reference evidence="7 8" key="1">
    <citation type="submission" date="2017-02" db="EMBL/GenBank/DDBJ databases">
        <title>The new phylogeny of genus Mycobacterium.</title>
        <authorList>
            <person name="Tortoli E."/>
            <person name="Trovato A."/>
            <person name="Cirillo D.M."/>
        </authorList>
    </citation>
    <scope>NUCLEOTIDE SEQUENCE [LARGE SCALE GENOMIC DNA]</scope>
    <source>
        <strain evidence="7 8">DSM 43992</strain>
    </source>
</reference>
<dbReference type="STRING" id="1783.BST44_23385"/>
<evidence type="ECO:0000256" key="1">
    <source>
        <dbReference type="ARBA" id="ARBA00008857"/>
    </source>
</evidence>
<dbReference type="GO" id="GO:0006310">
    <property type="term" value="P:DNA recombination"/>
    <property type="evidence" value="ECO:0007669"/>
    <property type="project" value="UniProtKB-KW"/>
</dbReference>
<dbReference type="GO" id="GO:0003677">
    <property type="term" value="F:DNA binding"/>
    <property type="evidence" value="ECO:0007669"/>
    <property type="project" value="UniProtKB-UniRule"/>
</dbReference>
<dbReference type="InterPro" id="IPR013762">
    <property type="entry name" value="Integrase-like_cat_sf"/>
</dbReference>
<organism evidence="7 8">
    <name type="scientific">Mycobacterium scrofulaceum</name>
    <dbReference type="NCBI Taxonomy" id="1783"/>
    <lineage>
        <taxon>Bacteria</taxon>
        <taxon>Bacillati</taxon>
        <taxon>Actinomycetota</taxon>
        <taxon>Actinomycetes</taxon>
        <taxon>Mycobacteriales</taxon>
        <taxon>Mycobacteriaceae</taxon>
        <taxon>Mycobacterium</taxon>
    </lineage>
</organism>
<dbReference type="OrthoDB" id="4603684at2"/>
<dbReference type="AlphaFoldDB" id="A0A1X0K5Z6"/>
<proteinExistence type="inferred from homology"/>
<sequence length="344" mass="37141">MATTSCRSGDDASTLEPGFPPWFSAFLADRAVRKPSPHTAKAYRQDFVAIASLLAGDRARIGELIPTAITKDAMRAAFAAYADNHEAASIRRCWSTWNTLCDFLYNSERIPSNPMSLIGRPKVAKSLPKGLGAETVSGLLAAIDDDSGSPRRSDWPERDAALVLTAVLAGLRADELIRANVGDIRTTTEGGGVLHVRGKGNKDRRIPVEEGLINVVECYLDSRALRFPADTKRRGPSAGIAAWPTTAALFVGSNGDRITRGVLQYRVLRAFKKAGLNNQRARGALIHALRHEFATQLANVDTSVYALMKLLGHESMVTSQRYVDGAGAENRAAAARNPLYGLLS</sequence>
<evidence type="ECO:0000313" key="8">
    <source>
        <dbReference type="Proteomes" id="UP000192601"/>
    </source>
</evidence>
<name>A0A1X0K5Z6_MYCSC</name>
<dbReference type="PROSITE" id="PS51900">
    <property type="entry name" value="CB"/>
    <property type="match status" value="1"/>
</dbReference>
<keyword evidence="2 4" id="KW-0238">DNA-binding</keyword>
<keyword evidence="3" id="KW-0233">DNA recombination</keyword>
<dbReference type="Proteomes" id="UP000192601">
    <property type="component" value="Unassembled WGS sequence"/>
</dbReference>
<dbReference type="Pfam" id="PF00589">
    <property type="entry name" value="Phage_integrase"/>
    <property type="match status" value="1"/>
</dbReference>
<dbReference type="SUPFAM" id="SSF56349">
    <property type="entry name" value="DNA breaking-rejoining enzymes"/>
    <property type="match status" value="1"/>
</dbReference>
<dbReference type="Gene3D" id="1.10.443.10">
    <property type="entry name" value="Intergrase catalytic core"/>
    <property type="match status" value="1"/>
</dbReference>
<comment type="caution">
    <text evidence="7">The sequence shown here is derived from an EMBL/GenBank/DDBJ whole genome shotgun (WGS) entry which is preliminary data.</text>
</comment>
<dbReference type="EMBL" id="MVIJ01000047">
    <property type="protein sequence ID" value="ORB70544.1"/>
    <property type="molecule type" value="Genomic_DNA"/>
</dbReference>
<comment type="similarity">
    <text evidence="1">Belongs to the 'phage' integrase family.</text>
</comment>
<evidence type="ECO:0000313" key="7">
    <source>
        <dbReference type="EMBL" id="ORB70544.1"/>
    </source>
</evidence>
<evidence type="ECO:0000256" key="3">
    <source>
        <dbReference type="ARBA" id="ARBA00023172"/>
    </source>
</evidence>
<dbReference type="Gene3D" id="1.10.150.130">
    <property type="match status" value="1"/>
</dbReference>
<dbReference type="RefSeq" id="WP_083179444.1">
    <property type="nucleotide sequence ID" value="NZ_MVIJ01000047.1"/>
</dbReference>
<dbReference type="PANTHER" id="PTHR30349:SF41">
    <property type="entry name" value="INTEGRASE_RECOMBINASE PROTEIN MJ0367-RELATED"/>
    <property type="match status" value="1"/>
</dbReference>
<dbReference type="PANTHER" id="PTHR30349">
    <property type="entry name" value="PHAGE INTEGRASE-RELATED"/>
    <property type="match status" value="1"/>
</dbReference>
<dbReference type="InterPro" id="IPR044068">
    <property type="entry name" value="CB"/>
</dbReference>
<evidence type="ECO:0000256" key="4">
    <source>
        <dbReference type="PROSITE-ProRule" id="PRU01248"/>
    </source>
</evidence>
<keyword evidence="8" id="KW-1185">Reference proteome</keyword>
<evidence type="ECO:0000259" key="5">
    <source>
        <dbReference type="PROSITE" id="PS51898"/>
    </source>
</evidence>
<evidence type="ECO:0000259" key="6">
    <source>
        <dbReference type="PROSITE" id="PS51900"/>
    </source>
</evidence>